<name>A0ACA9P4Q9_9GLOM</name>
<keyword evidence="2" id="KW-1185">Reference proteome</keyword>
<feature type="non-terminal residue" evidence="1">
    <location>
        <position position="1"/>
    </location>
</feature>
<reference evidence="1" key="1">
    <citation type="submission" date="2021-06" db="EMBL/GenBank/DDBJ databases">
        <authorList>
            <person name="Kallberg Y."/>
            <person name="Tangrot J."/>
            <person name="Rosling A."/>
        </authorList>
    </citation>
    <scope>NUCLEOTIDE SEQUENCE</scope>
    <source>
        <strain evidence="1">CL356</strain>
    </source>
</reference>
<dbReference type="EMBL" id="CAJVPT010029842">
    <property type="protein sequence ID" value="CAG8692177.1"/>
    <property type="molecule type" value="Genomic_DNA"/>
</dbReference>
<sequence length="626" mass="67674">PVVENRDERAVYPPTQHTQAPDEDTLVPPQPSKWHIWWPRVRVTLACFLPVVLETLDYTVVATAQTTIASYFNRLDLQSYVGTSYVLGSTVFLPIFASLADVFGRYWTMQSSIIIFLIGSALSTGATSMAVVLLGRGIAGVGAAGLLAVIRILLSDSQSLDDNNILGALMVVVYSTGFSIGPSVGGAILKISWRWTSKGQQPPQHLNRLNIPESTRVQFLSKYPPGLKTSIKRIDTVGALIFIVLGIAILLGLNWGSTDSGGWNQPKVIVSLVIGIILIPVFVLWEYIVDHSTDYLVNSESQGDIESTVALNLQLGKGPKSNEMGFRARLTRLAPSFVEITDPMLPMNMFRSIDVIACNFATLTSGMVMLGIFYFVSIFFIIVGGKDATKAGVQCLYFAPGIGIGAVISIVMIKALRQPKPTVLLGCVITPLAVGLLGQAMYENNQKHIMGFMIMSGAGIGIAFGPLTYQIRFTQPEDRVAIVVASNLFFRTAGGVIGLAQLSAVMFSQVRSYIKKQVISGRITLSDAGRISASLASVGTVHGGGTSSAGSGGIFGLPDNLRTVTTEAFKDGIRWAFLSLVPWLGISLLLCLFLTRVDPERLNVKSGQVDIPEVNREKRQRRGDIE</sequence>
<organism evidence="1 2">
    <name type="scientific">Acaulospora colombiana</name>
    <dbReference type="NCBI Taxonomy" id="27376"/>
    <lineage>
        <taxon>Eukaryota</taxon>
        <taxon>Fungi</taxon>
        <taxon>Fungi incertae sedis</taxon>
        <taxon>Mucoromycota</taxon>
        <taxon>Glomeromycotina</taxon>
        <taxon>Glomeromycetes</taxon>
        <taxon>Diversisporales</taxon>
        <taxon>Acaulosporaceae</taxon>
        <taxon>Acaulospora</taxon>
    </lineage>
</organism>
<comment type="caution">
    <text evidence="1">The sequence shown here is derived from an EMBL/GenBank/DDBJ whole genome shotgun (WGS) entry which is preliminary data.</text>
</comment>
<evidence type="ECO:0000313" key="2">
    <source>
        <dbReference type="Proteomes" id="UP000789525"/>
    </source>
</evidence>
<gene>
    <name evidence="1" type="ORF">ACOLOM_LOCUS9871</name>
</gene>
<accession>A0ACA9P4Q9</accession>
<evidence type="ECO:0000313" key="1">
    <source>
        <dbReference type="EMBL" id="CAG8692177.1"/>
    </source>
</evidence>
<feature type="non-terminal residue" evidence="1">
    <location>
        <position position="626"/>
    </location>
</feature>
<dbReference type="Proteomes" id="UP000789525">
    <property type="component" value="Unassembled WGS sequence"/>
</dbReference>
<protein>
    <submittedName>
        <fullName evidence="1">194_t:CDS:1</fullName>
    </submittedName>
</protein>
<proteinExistence type="predicted"/>